<evidence type="ECO:0000256" key="2">
    <source>
        <dbReference type="ARBA" id="ARBA00004240"/>
    </source>
</evidence>
<dbReference type="InterPro" id="IPR052374">
    <property type="entry name" value="SERAC1"/>
</dbReference>
<evidence type="ECO:0000313" key="8">
    <source>
        <dbReference type="EMBL" id="KAL1615287.1"/>
    </source>
</evidence>
<feature type="compositionally biased region" description="Polar residues" evidence="7">
    <location>
        <begin position="382"/>
        <end position="396"/>
    </location>
</feature>
<dbReference type="InterPro" id="IPR029058">
    <property type="entry name" value="AB_hydrolase_fold"/>
</dbReference>
<dbReference type="Gene3D" id="3.40.50.1820">
    <property type="entry name" value="alpha/beta hydrolase"/>
    <property type="match status" value="1"/>
</dbReference>
<reference evidence="8 9" key="1">
    <citation type="submission" date="2024-02" db="EMBL/GenBank/DDBJ databases">
        <title>De novo assembly and annotation of 12 fungi associated with fruit tree decline syndrome in Ontario, Canada.</title>
        <authorList>
            <person name="Sulman M."/>
            <person name="Ellouze W."/>
            <person name="Ilyukhin E."/>
        </authorList>
    </citation>
    <scope>NUCLEOTIDE SEQUENCE [LARGE SCALE GENOMIC DNA]</scope>
    <source>
        <strain evidence="8 9">M1-105</strain>
    </source>
</reference>
<organism evidence="8 9">
    <name type="scientific">Neofusicoccum ribis</name>
    <dbReference type="NCBI Taxonomy" id="45134"/>
    <lineage>
        <taxon>Eukaryota</taxon>
        <taxon>Fungi</taxon>
        <taxon>Dikarya</taxon>
        <taxon>Ascomycota</taxon>
        <taxon>Pezizomycotina</taxon>
        <taxon>Dothideomycetes</taxon>
        <taxon>Dothideomycetes incertae sedis</taxon>
        <taxon>Botryosphaeriales</taxon>
        <taxon>Botryosphaeriaceae</taxon>
        <taxon>Neofusicoccum</taxon>
    </lineage>
</organism>
<protein>
    <submittedName>
        <fullName evidence="8">Uncharacterized protein</fullName>
    </submittedName>
</protein>
<gene>
    <name evidence="8" type="ORF">SLS56_011861</name>
</gene>
<dbReference type="EMBL" id="JAJVDC020000321">
    <property type="protein sequence ID" value="KAL1615287.1"/>
    <property type="molecule type" value="Genomic_DNA"/>
</dbReference>
<keyword evidence="9" id="KW-1185">Reference proteome</keyword>
<evidence type="ECO:0000256" key="3">
    <source>
        <dbReference type="ARBA" id="ARBA00004370"/>
    </source>
</evidence>
<comment type="caution">
    <text evidence="8">The sequence shown here is derived from an EMBL/GenBank/DDBJ whole genome shotgun (WGS) entry which is preliminary data.</text>
</comment>
<feature type="region of interest" description="Disordered" evidence="7">
    <location>
        <begin position="357"/>
        <end position="396"/>
    </location>
</feature>
<name>A0ABR3SAE9_9PEZI</name>
<keyword evidence="6" id="KW-0472">Membrane</keyword>
<sequence length="500" mass="57038">MKSVVFRVRGISIDGRNNTELKSALSTAINSRLVENERLEIEFSVDIVASCYSPDKMVGLVDFRGGVPSFLSSALKDPQKELQMVIGESDITFDCNFFDFTQLYNVKQPINADRVMTYGYNSKLTGGSRGLERILDYGRNFIEDIKQIRSTDKETRRPLMFIAHSFGGIILAHSMIKAVLSRDKRSEMIYAATYGILFFGTPHKGLLVDDIRRLVAGNDHPRYGLLDQIQLKSDSLSNQLADFRNIFEDRKIVSFYETEQTRQLAFNSETVRWERTGEFITAVDIDSALLQLPDTVEKKLPVRANHSTIVKFDSKEDGGYRTAITLLQKFEDDAPQTVEARFAQHQVLRRFNTGDFGQTQESLTDNASTKSTPPTGSEFGTHVTSEFQEPKQGSTEMTFTQSNVECLSMRAYELFVRLKDMSDDVHLTLKKLNVPLFSFKCALDHLSRRVNILLTRKSVKEAGRHSRRIRHNDQQLAECNRKKRAFKCPGRREYCLNPTR</sequence>
<proteinExistence type="predicted"/>
<dbReference type="PANTHER" id="PTHR48182">
    <property type="entry name" value="PROTEIN SERAC1"/>
    <property type="match status" value="1"/>
</dbReference>
<evidence type="ECO:0000256" key="6">
    <source>
        <dbReference type="ARBA" id="ARBA00023136"/>
    </source>
</evidence>
<evidence type="ECO:0000256" key="7">
    <source>
        <dbReference type="SAM" id="MobiDB-lite"/>
    </source>
</evidence>
<evidence type="ECO:0000256" key="4">
    <source>
        <dbReference type="ARBA" id="ARBA00022824"/>
    </source>
</evidence>
<evidence type="ECO:0000313" key="9">
    <source>
        <dbReference type="Proteomes" id="UP001521116"/>
    </source>
</evidence>
<evidence type="ECO:0000256" key="5">
    <source>
        <dbReference type="ARBA" id="ARBA00023128"/>
    </source>
</evidence>
<keyword evidence="4" id="KW-0256">Endoplasmic reticulum</keyword>
<evidence type="ECO:0000256" key="1">
    <source>
        <dbReference type="ARBA" id="ARBA00004173"/>
    </source>
</evidence>
<keyword evidence="5" id="KW-0496">Mitochondrion</keyword>
<accession>A0ABR3SAE9</accession>
<comment type="subcellular location">
    <subcellularLocation>
        <location evidence="2">Endoplasmic reticulum</location>
    </subcellularLocation>
    <subcellularLocation>
        <location evidence="3">Membrane</location>
    </subcellularLocation>
    <subcellularLocation>
        <location evidence="1">Mitochondrion</location>
    </subcellularLocation>
</comment>
<dbReference type="PANTHER" id="PTHR48182:SF2">
    <property type="entry name" value="PROTEIN SERAC1"/>
    <property type="match status" value="1"/>
</dbReference>
<feature type="compositionally biased region" description="Polar residues" evidence="7">
    <location>
        <begin position="357"/>
        <end position="375"/>
    </location>
</feature>
<dbReference type="Proteomes" id="UP001521116">
    <property type="component" value="Unassembled WGS sequence"/>
</dbReference>